<dbReference type="KEGG" id="trc:DYE49_08355"/>
<evidence type="ECO:0000259" key="4">
    <source>
        <dbReference type="Pfam" id="PF01070"/>
    </source>
</evidence>
<dbReference type="Pfam" id="PF01070">
    <property type="entry name" value="FMN_dh"/>
    <property type="match status" value="1"/>
</dbReference>
<evidence type="ECO:0000256" key="2">
    <source>
        <dbReference type="ARBA" id="ARBA00022630"/>
    </source>
</evidence>
<dbReference type="GO" id="GO:0016491">
    <property type="term" value="F:oxidoreductase activity"/>
    <property type="evidence" value="ECO:0007669"/>
    <property type="project" value="InterPro"/>
</dbReference>
<proteinExistence type="predicted"/>
<gene>
    <name evidence="6" type="ORF">DYE49_08355</name>
    <name evidence="5" type="ORF">HNP77_000150</name>
</gene>
<evidence type="ECO:0000313" key="6">
    <source>
        <dbReference type="EMBL" id="QOS40467.1"/>
    </source>
</evidence>
<keyword evidence="7" id="KW-1185">Reference proteome</keyword>
<dbReference type="EMBL" id="CP031517">
    <property type="protein sequence ID" value="QOS40467.1"/>
    <property type="molecule type" value="Genomic_DNA"/>
</dbReference>
<reference evidence="6" key="1">
    <citation type="submission" date="2018-08" db="EMBL/GenBank/DDBJ databases">
        <title>The first complete genome of Treponema rectale (CHPAT), a commensal spirochete of the bovine rectum.</title>
        <authorList>
            <person name="Staton G.J."/>
            <person name="Clegg S.R."/>
            <person name="Carter S.D."/>
            <person name="Radford A.D."/>
            <person name="Darby A."/>
            <person name="Hall N."/>
            <person name="Birtles R.J."/>
            <person name="Evans N.J."/>
        </authorList>
    </citation>
    <scope>NUCLEOTIDE SEQUENCE [LARGE SCALE GENOMIC DNA]</scope>
    <source>
        <strain evidence="6">CHPA</strain>
    </source>
</reference>
<organism evidence="5 7">
    <name type="scientific">Treponema rectale</name>
    <dbReference type="NCBI Taxonomy" id="744512"/>
    <lineage>
        <taxon>Bacteria</taxon>
        <taxon>Pseudomonadati</taxon>
        <taxon>Spirochaetota</taxon>
        <taxon>Spirochaetia</taxon>
        <taxon>Spirochaetales</taxon>
        <taxon>Treponemataceae</taxon>
        <taxon>Treponema</taxon>
    </lineage>
</organism>
<feature type="domain" description="FMN-dependent dehydrogenase" evidence="4">
    <location>
        <begin position="170"/>
        <end position="277"/>
    </location>
</feature>
<protein>
    <submittedName>
        <fullName evidence="5 6">FMN-dependent dehydrogenase</fullName>
    </submittedName>
</protein>
<name>A0A840SD11_9SPIR</name>
<dbReference type="GO" id="GO:0016853">
    <property type="term" value="F:isomerase activity"/>
    <property type="evidence" value="ECO:0007669"/>
    <property type="project" value="UniProtKB-KW"/>
</dbReference>
<dbReference type="Proteomes" id="UP000593591">
    <property type="component" value="Chromosome"/>
</dbReference>
<dbReference type="SUPFAM" id="SSF51412">
    <property type="entry name" value="Inosine monophosphate dehydrogenase (IMPDH)"/>
    <property type="match status" value="1"/>
</dbReference>
<keyword evidence="2" id="KW-0285">Flavoprotein</keyword>
<dbReference type="EMBL" id="JACHFR010000001">
    <property type="protein sequence ID" value="MBB5217806.1"/>
    <property type="molecule type" value="Genomic_DNA"/>
</dbReference>
<dbReference type="PANTHER" id="PTHR10578:SF107">
    <property type="entry name" value="2-HYDROXYACID OXIDASE 1"/>
    <property type="match status" value="1"/>
</dbReference>
<comment type="cofactor">
    <cofactor evidence="1">
        <name>FMN</name>
        <dbReference type="ChEBI" id="CHEBI:58210"/>
    </cofactor>
</comment>
<dbReference type="InterPro" id="IPR000262">
    <property type="entry name" value="FMN-dep_DH"/>
</dbReference>
<keyword evidence="3" id="KW-0288">FMN</keyword>
<evidence type="ECO:0000313" key="7">
    <source>
        <dbReference type="Proteomes" id="UP000578697"/>
    </source>
</evidence>
<dbReference type="AlphaFoldDB" id="A0A840SD11"/>
<sequence>METEFNCHFCDVCDGYGCVGQMPGMGGPNASRNFILNCAAWKSVGKGPFEPEEIEVRLAPMTGAVENVGYFDEKQFYFDLVASCVESGIKITIGDGTPDFKLFWGIEAVEFYQKKNPSLKAGVFIKPYPDEKIFERYERAMGIMEFGGIDIDSYNIITMRNLVHLEKKSASDLIALKKFLSSKGIPFAVKGVFNSEDIEVMEEVKPDIVCISNHGGRVDVRQGSTAEFLKENYRRLKNCCGRLWVDGGIRTMEDVRTASTFGADGVMMGRPFATALCQKKSFSEVLK</sequence>
<dbReference type="RefSeq" id="WP_246428832.1">
    <property type="nucleotide sequence ID" value="NZ_JACHFR010000001.1"/>
</dbReference>
<reference evidence="5 7" key="2">
    <citation type="submission" date="2020-08" db="EMBL/GenBank/DDBJ databases">
        <title>Genomic Encyclopedia of Type Strains, Phase IV (KMG-IV): sequencing the most valuable type-strain genomes for metagenomic binning, comparative biology and taxonomic classification.</title>
        <authorList>
            <person name="Goeker M."/>
        </authorList>
    </citation>
    <scope>NUCLEOTIDE SEQUENCE [LARGE SCALE GENOMIC DNA]</scope>
    <source>
        <strain evidence="5 7">DSM 103679</strain>
    </source>
</reference>
<dbReference type="Proteomes" id="UP000578697">
    <property type="component" value="Unassembled WGS sequence"/>
</dbReference>
<evidence type="ECO:0000256" key="3">
    <source>
        <dbReference type="ARBA" id="ARBA00022643"/>
    </source>
</evidence>
<keyword evidence="5" id="KW-0413">Isomerase</keyword>
<dbReference type="PANTHER" id="PTHR10578">
    <property type="entry name" value="S -2-HYDROXY-ACID OXIDASE-RELATED"/>
    <property type="match status" value="1"/>
</dbReference>
<dbReference type="Gene3D" id="3.20.20.70">
    <property type="entry name" value="Aldolase class I"/>
    <property type="match status" value="1"/>
</dbReference>
<evidence type="ECO:0000313" key="5">
    <source>
        <dbReference type="EMBL" id="MBB5217806.1"/>
    </source>
</evidence>
<accession>A0A840SD11</accession>
<evidence type="ECO:0000256" key="1">
    <source>
        <dbReference type="ARBA" id="ARBA00001917"/>
    </source>
</evidence>
<dbReference type="InterPro" id="IPR013785">
    <property type="entry name" value="Aldolase_TIM"/>
</dbReference>